<dbReference type="InterPro" id="IPR013162">
    <property type="entry name" value="CD80_C2-set"/>
</dbReference>
<dbReference type="AlphaFoldDB" id="A0A8S3QRQ9"/>
<proteinExistence type="predicted"/>
<evidence type="ECO:0000256" key="1">
    <source>
        <dbReference type="ARBA" id="ARBA00023157"/>
    </source>
</evidence>
<dbReference type="InterPro" id="IPR013783">
    <property type="entry name" value="Ig-like_fold"/>
</dbReference>
<feature type="domain" description="CD80-like immunoglobulin C2-set" evidence="2">
    <location>
        <begin position="126"/>
        <end position="203"/>
    </location>
</feature>
<protein>
    <recommendedName>
        <fullName evidence="2">CD80-like immunoglobulin C2-set domain-containing protein</fullName>
    </recommendedName>
</protein>
<dbReference type="Proteomes" id="UP000683360">
    <property type="component" value="Unassembled WGS sequence"/>
</dbReference>
<keyword evidence="1" id="KW-1015">Disulfide bond</keyword>
<evidence type="ECO:0000313" key="3">
    <source>
        <dbReference type="EMBL" id="CAG2199644.1"/>
    </source>
</evidence>
<dbReference type="PANTHER" id="PTHR45889">
    <property type="entry name" value="IG-LIKE DOMAIN-CONTAINING PROTEIN"/>
    <property type="match status" value="1"/>
</dbReference>
<dbReference type="Pfam" id="PF08205">
    <property type="entry name" value="C2-set_2"/>
    <property type="match status" value="1"/>
</dbReference>
<dbReference type="OrthoDB" id="6158624at2759"/>
<evidence type="ECO:0000259" key="2">
    <source>
        <dbReference type="Pfam" id="PF08205"/>
    </source>
</evidence>
<sequence length="289" mass="32896">MTNITQNSTEATMIFNELKCTDQNQYRCKVTYLNTNIEVDSKMSLPTTITIINVTDTVLTTDAFAPYFVFHVVVAKPQTPHISSNVIQQNHNIEKRSILQGEVINRSSIYQATNVTDLDTSSILIPREGDNVTLVCNGNVGRPPGNIMWQIFHMNENILFKVTETNQTEPSPWKCSFNRTSYLTFQLSAVDFNAKIRCFVVSYDGNNETYVTTAPLKFHFGVRHASINKLPDKQTYDTTIKNITLMCNADGNPKPAYTWYRKRTITPFCLHPIDMSSQMSYKTTVDVYL</sequence>
<keyword evidence="4" id="KW-1185">Reference proteome</keyword>
<accession>A0A8S3QRQ9</accession>
<dbReference type="Gene3D" id="2.60.40.10">
    <property type="entry name" value="Immunoglobulins"/>
    <property type="match status" value="2"/>
</dbReference>
<dbReference type="SUPFAM" id="SSF48726">
    <property type="entry name" value="Immunoglobulin"/>
    <property type="match status" value="1"/>
</dbReference>
<evidence type="ECO:0000313" key="4">
    <source>
        <dbReference type="Proteomes" id="UP000683360"/>
    </source>
</evidence>
<reference evidence="3" key="1">
    <citation type="submission" date="2021-03" db="EMBL/GenBank/DDBJ databases">
        <authorList>
            <person name="Bekaert M."/>
        </authorList>
    </citation>
    <scope>NUCLEOTIDE SEQUENCE</scope>
</reference>
<dbReference type="PANTHER" id="PTHR45889:SF8">
    <property type="entry name" value="IG-LIKE DOMAIN-CONTAINING PROTEIN"/>
    <property type="match status" value="1"/>
</dbReference>
<dbReference type="EMBL" id="CAJPWZ010000722">
    <property type="protein sequence ID" value="CAG2199644.1"/>
    <property type="molecule type" value="Genomic_DNA"/>
</dbReference>
<dbReference type="InterPro" id="IPR036179">
    <property type="entry name" value="Ig-like_dom_sf"/>
</dbReference>
<comment type="caution">
    <text evidence="3">The sequence shown here is derived from an EMBL/GenBank/DDBJ whole genome shotgun (WGS) entry which is preliminary data.</text>
</comment>
<gene>
    <name evidence="3" type="ORF">MEDL_14275</name>
</gene>
<name>A0A8S3QRQ9_MYTED</name>
<organism evidence="3 4">
    <name type="scientific">Mytilus edulis</name>
    <name type="common">Blue mussel</name>
    <dbReference type="NCBI Taxonomy" id="6550"/>
    <lineage>
        <taxon>Eukaryota</taxon>
        <taxon>Metazoa</taxon>
        <taxon>Spiralia</taxon>
        <taxon>Lophotrochozoa</taxon>
        <taxon>Mollusca</taxon>
        <taxon>Bivalvia</taxon>
        <taxon>Autobranchia</taxon>
        <taxon>Pteriomorphia</taxon>
        <taxon>Mytilida</taxon>
        <taxon>Mytiloidea</taxon>
        <taxon>Mytilidae</taxon>
        <taxon>Mytilinae</taxon>
        <taxon>Mytilus</taxon>
    </lineage>
</organism>